<dbReference type="SUPFAM" id="SSF81606">
    <property type="entry name" value="PP2C-like"/>
    <property type="match status" value="1"/>
</dbReference>
<dbReference type="SMART" id="SM00448">
    <property type="entry name" value="REC"/>
    <property type="match status" value="1"/>
</dbReference>
<gene>
    <name evidence="4" type="ORF">H1X69_25375</name>
</gene>
<keyword evidence="2" id="KW-0597">Phosphoprotein</keyword>
<dbReference type="PANTHER" id="PTHR43156">
    <property type="entry name" value="STAGE II SPORULATION PROTEIN E-RELATED"/>
    <property type="match status" value="1"/>
</dbReference>
<dbReference type="InterPro" id="IPR001789">
    <property type="entry name" value="Sig_transdc_resp-reg_receiver"/>
</dbReference>
<reference evidence="4 5" key="1">
    <citation type="submission" date="2020-07" db="EMBL/GenBank/DDBJ databases">
        <title>Differential regulation of undecylprodigiosin biosynthesis in the yeast-scavenging Streptomyces strain MBK6.</title>
        <authorList>
            <person name="Baral B."/>
            <person name="Siitonen V."/>
            <person name="Laughlin M."/>
            <person name="Yamada K."/>
            <person name="Ilomaeki M."/>
            <person name="Metsae-Ketelae M."/>
            <person name="Niemi J."/>
        </authorList>
    </citation>
    <scope>NUCLEOTIDE SEQUENCE [LARGE SCALE GENOMIC DNA]</scope>
    <source>
        <strain evidence="4 5">MBK6</strain>
    </source>
</reference>
<protein>
    <submittedName>
        <fullName evidence="4">SpoIIE family protein phosphatase</fullName>
    </submittedName>
</protein>
<dbReference type="AlphaFoldDB" id="A0A7W2HX07"/>
<dbReference type="InterPro" id="IPR001932">
    <property type="entry name" value="PPM-type_phosphatase-like_dom"/>
</dbReference>
<evidence type="ECO:0000259" key="3">
    <source>
        <dbReference type="PROSITE" id="PS50110"/>
    </source>
</evidence>
<dbReference type="InterPro" id="IPR036457">
    <property type="entry name" value="PPM-type-like_dom_sf"/>
</dbReference>
<feature type="modified residue" description="4-aspartylphosphate" evidence="2">
    <location>
        <position position="71"/>
    </location>
</feature>
<dbReference type="PANTHER" id="PTHR43156:SF2">
    <property type="entry name" value="STAGE II SPORULATION PROTEIN E"/>
    <property type="match status" value="1"/>
</dbReference>
<evidence type="ECO:0000313" key="5">
    <source>
        <dbReference type="Proteomes" id="UP000587608"/>
    </source>
</evidence>
<feature type="domain" description="Response regulatory" evidence="3">
    <location>
        <begin position="20"/>
        <end position="139"/>
    </location>
</feature>
<dbReference type="SMART" id="SM00331">
    <property type="entry name" value="PP2C_SIG"/>
    <property type="match status" value="1"/>
</dbReference>
<dbReference type="Gene3D" id="3.40.50.2300">
    <property type="match status" value="1"/>
</dbReference>
<dbReference type="EMBL" id="JACERG010000017">
    <property type="protein sequence ID" value="MBA5224708.1"/>
    <property type="molecule type" value="Genomic_DNA"/>
</dbReference>
<dbReference type="InterPro" id="IPR011006">
    <property type="entry name" value="CheY-like_superfamily"/>
</dbReference>
<dbReference type="GO" id="GO:0016791">
    <property type="term" value="F:phosphatase activity"/>
    <property type="evidence" value="ECO:0007669"/>
    <property type="project" value="TreeGrafter"/>
</dbReference>
<evidence type="ECO:0000256" key="1">
    <source>
        <dbReference type="ARBA" id="ARBA00022801"/>
    </source>
</evidence>
<evidence type="ECO:0000256" key="2">
    <source>
        <dbReference type="PROSITE-ProRule" id="PRU00169"/>
    </source>
</evidence>
<sequence>MRGAGRETVTASTSDVQPATVLVVDDNETNRYVLATWLRRAGHTVVGVGTGEEGLAYLRGSEPAPDIAIVDVRLPDMSGFDVSERIKQDTATGHLPVIQISAAAISPEDHIEGLSRGADAYLDQPLDPGELVATVTATLRYARARQRAERLARRLIALNQVTLQVYSATEFPSFASRVTSGAAEVLSGPASAVFLSPLAEAVQATVDGPRGVVGLHPVRPALLEELSALSGLGQAAGVRLLRVPAERWRSLSPAHDPRGEVALALSRTKRGRPPVAVVVPATAVPSADDERLLQQLANTGALALEALRTYSEEHALGLALQRSFLPKELPSVPGVDLAVRYQPASEHAEIGGDFYEAVETADGLLLAIGDVVGHSVTAATVMGEVRHALRAYAIEGHPPQRILEALERLLGQSQPGITVTLCLVLVDSGGRRLLIANAGHIPPVVAEPRVAPRFHEPHGPLLGLGLPQPAPTTVPLPHGGRLVMVTDGLVEVRTAPLDVTLAAFRETVAGGPEDIEELCDLLLDRFGQNKDDDIAVIAASFSRDTTVRQPR</sequence>
<dbReference type="InterPro" id="IPR052016">
    <property type="entry name" value="Bact_Sigma-Reg"/>
</dbReference>
<dbReference type="Gene3D" id="3.60.40.10">
    <property type="entry name" value="PPM-type phosphatase domain"/>
    <property type="match status" value="1"/>
</dbReference>
<comment type="caution">
    <text evidence="4">The sequence shown here is derived from an EMBL/GenBank/DDBJ whole genome shotgun (WGS) entry which is preliminary data.</text>
</comment>
<name>A0A7W2HX07_9ACTN</name>
<dbReference type="Pfam" id="PF00072">
    <property type="entry name" value="Response_reg"/>
    <property type="match status" value="1"/>
</dbReference>
<evidence type="ECO:0000313" key="4">
    <source>
        <dbReference type="EMBL" id="MBA5224708.1"/>
    </source>
</evidence>
<proteinExistence type="predicted"/>
<keyword evidence="1" id="KW-0378">Hydrolase</keyword>
<dbReference type="PROSITE" id="PS50110">
    <property type="entry name" value="RESPONSE_REGULATORY"/>
    <property type="match status" value="1"/>
</dbReference>
<dbReference type="SUPFAM" id="SSF52172">
    <property type="entry name" value="CheY-like"/>
    <property type="match status" value="1"/>
</dbReference>
<dbReference type="Pfam" id="PF07228">
    <property type="entry name" value="SpoIIE"/>
    <property type="match status" value="1"/>
</dbReference>
<organism evidence="4 5">
    <name type="scientific">Streptomyces griseoaurantiacus</name>
    <dbReference type="NCBI Taxonomy" id="68213"/>
    <lineage>
        <taxon>Bacteria</taxon>
        <taxon>Bacillati</taxon>
        <taxon>Actinomycetota</taxon>
        <taxon>Actinomycetes</taxon>
        <taxon>Kitasatosporales</taxon>
        <taxon>Streptomycetaceae</taxon>
        <taxon>Streptomyces</taxon>
        <taxon>Streptomyces aurantiacus group</taxon>
    </lineage>
</organism>
<dbReference type="GO" id="GO:0000160">
    <property type="term" value="P:phosphorelay signal transduction system"/>
    <property type="evidence" value="ECO:0007669"/>
    <property type="project" value="InterPro"/>
</dbReference>
<accession>A0A7W2HX07</accession>
<dbReference type="Proteomes" id="UP000587608">
    <property type="component" value="Unassembled WGS sequence"/>
</dbReference>